<name>A0A7W5ZHS1_9BACT</name>
<dbReference type="EMBL" id="JACIBY010000001">
    <property type="protein sequence ID" value="MBB3836074.1"/>
    <property type="molecule type" value="Genomic_DNA"/>
</dbReference>
<gene>
    <name evidence="2" type="ORF">FHS57_000056</name>
</gene>
<dbReference type="Proteomes" id="UP000541352">
    <property type="component" value="Unassembled WGS sequence"/>
</dbReference>
<keyword evidence="3" id="KW-1185">Reference proteome</keyword>
<proteinExistence type="predicted"/>
<evidence type="ECO:0000256" key="1">
    <source>
        <dbReference type="SAM" id="MobiDB-lite"/>
    </source>
</evidence>
<accession>A0A7W5ZHS1</accession>
<dbReference type="RefSeq" id="WP_164490261.1">
    <property type="nucleotide sequence ID" value="NZ_JACIBY010000001.1"/>
</dbReference>
<reference evidence="2 3" key="1">
    <citation type="submission" date="2020-08" db="EMBL/GenBank/DDBJ databases">
        <title>Genomic Encyclopedia of Type Strains, Phase IV (KMG-IV): sequencing the most valuable type-strain genomes for metagenomic binning, comparative biology and taxonomic classification.</title>
        <authorList>
            <person name="Goeker M."/>
        </authorList>
    </citation>
    <scope>NUCLEOTIDE SEQUENCE [LARGE SCALE GENOMIC DNA]</scope>
    <source>
        <strain evidence="2 3">DSM 17976</strain>
    </source>
</reference>
<sequence>MKKQLSKLNLKTDKVVNLSKDNSQGVVGGRPQSNPTSKHYCHSDLCTFTCPSWSC</sequence>
<evidence type="ECO:0000313" key="3">
    <source>
        <dbReference type="Proteomes" id="UP000541352"/>
    </source>
</evidence>
<organism evidence="2 3">
    <name type="scientific">Runella defluvii</name>
    <dbReference type="NCBI Taxonomy" id="370973"/>
    <lineage>
        <taxon>Bacteria</taxon>
        <taxon>Pseudomonadati</taxon>
        <taxon>Bacteroidota</taxon>
        <taxon>Cytophagia</taxon>
        <taxon>Cytophagales</taxon>
        <taxon>Spirosomataceae</taxon>
        <taxon>Runella</taxon>
    </lineage>
</organism>
<protein>
    <submittedName>
        <fullName evidence="2">Uncharacterized protein</fullName>
    </submittedName>
</protein>
<dbReference type="NCBIfam" id="NF038158">
    <property type="entry name" value="lant_leader_L1b"/>
    <property type="match status" value="1"/>
</dbReference>
<comment type="caution">
    <text evidence="2">The sequence shown here is derived from an EMBL/GenBank/DDBJ whole genome shotgun (WGS) entry which is preliminary data.</text>
</comment>
<feature type="region of interest" description="Disordered" evidence="1">
    <location>
        <begin position="19"/>
        <end position="39"/>
    </location>
</feature>
<dbReference type="AlphaFoldDB" id="A0A7W5ZHS1"/>
<evidence type="ECO:0000313" key="2">
    <source>
        <dbReference type="EMBL" id="MBB3836074.1"/>
    </source>
</evidence>
<feature type="compositionally biased region" description="Polar residues" evidence="1">
    <location>
        <begin position="19"/>
        <end position="37"/>
    </location>
</feature>